<feature type="compositionally biased region" description="Basic and acidic residues" evidence="1">
    <location>
        <begin position="1"/>
        <end position="15"/>
    </location>
</feature>
<dbReference type="EMBL" id="BDCX01000018">
    <property type="protein sequence ID" value="GAT70590.1"/>
    <property type="molecule type" value="Genomic_DNA"/>
</dbReference>
<keyword evidence="3" id="KW-1185">Reference proteome</keyword>
<evidence type="ECO:0000313" key="3">
    <source>
        <dbReference type="Proteomes" id="UP000077701"/>
    </source>
</evidence>
<feature type="compositionally biased region" description="Basic and acidic residues" evidence="1">
    <location>
        <begin position="22"/>
        <end position="31"/>
    </location>
</feature>
<proteinExistence type="predicted"/>
<evidence type="ECO:0000313" key="2">
    <source>
        <dbReference type="EMBL" id="GAT70590.1"/>
    </source>
</evidence>
<accession>A0A171DNE9</accession>
<reference evidence="3" key="2">
    <citation type="submission" date="2016-04" db="EMBL/GenBank/DDBJ databases">
        <title>Planomonospora sphaerica JCM9374 whole genome shotgun sequence.</title>
        <authorList>
            <person name="Suzuki T."/>
            <person name="Dohra H."/>
            <person name="Kodani S."/>
        </authorList>
    </citation>
    <scope>NUCLEOTIDE SEQUENCE [LARGE SCALE GENOMIC DNA]</scope>
    <source>
        <strain evidence="3">JCM 9374</strain>
    </source>
</reference>
<gene>
    <name evidence="2" type="ORF">PS9374_06276</name>
</gene>
<organism evidence="2 3">
    <name type="scientific">Planomonospora sphaerica</name>
    <dbReference type="NCBI Taxonomy" id="161355"/>
    <lineage>
        <taxon>Bacteria</taxon>
        <taxon>Bacillati</taxon>
        <taxon>Actinomycetota</taxon>
        <taxon>Actinomycetes</taxon>
        <taxon>Streptosporangiales</taxon>
        <taxon>Streptosporangiaceae</taxon>
        <taxon>Planomonospora</taxon>
    </lineage>
</organism>
<protein>
    <submittedName>
        <fullName evidence="2">Uncharacterized protein</fullName>
    </submittedName>
</protein>
<sequence>MGGHHEVLRGHDRHGGRSRGAVLHDRSGGVR</sequence>
<reference evidence="2 3" key="1">
    <citation type="journal article" date="2016" name="Genome Announc.">
        <title>Draft Genome Sequence of Planomonospora sphaerica JCM9374, a Rare Actinomycete.</title>
        <authorList>
            <person name="Dohra H."/>
            <person name="Suzuki T."/>
            <person name="Inoue Y."/>
            <person name="Kodani S."/>
        </authorList>
    </citation>
    <scope>NUCLEOTIDE SEQUENCE [LARGE SCALE GENOMIC DNA]</scope>
    <source>
        <strain evidence="2 3">JCM 9374</strain>
    </source>
</reference>
<dbReference type="AlphaFoldDB" id="A0A171DNE9"/>
<name>A0A171DNE9_9ACTN</name>
<feature type="region of interest" description="Disordered" evidence="1">
    <location>
        <begin position="1"/>
        <end position="31"/>
    </location>
</feature>
<dbReference type="Proteomes" id="UP000077701">
    <property type="component" value="Unassembled WGS sequence"/>
</dbReference>
<comment type="caution">
    <text evidence="2">The sequence shown here is derived from an EMBL/GenBank/DDBJ whole genome shotgun (WGS) entry which is preliminary data.</text>
</comment>
<evidence type="ECO:0000256" key="1">
    <source>
        <dbReference type="SAM" id="MobiDB-lite"/>
    </source>
</evidence>